<dbReference type="Proteomes" id="UP000245634">
    <property type="component" value="Unassembled WGS sequence"/>
</dbReference>
<name>A0A316D4P1_9BACL</name>
<dbReference type="GO" id="GO:0016853">
    <property type="term" value="F:isomerase activity"/>
    <property type="evidence" value="ECO:0007669"/>
    <property type="project" value="UniProtKB-KW"/>
</dbReference>
<dbReference type="PROSITE" id="PS00194">
    <property type="entry name" value="THIOREDOXIN_1"/>
    <property type="match status" value="1"/>
</dbReference>
<evidence type="ECO:0000256" key="1">
    <source>
        <dbReference type="ARBA" id="ARBA00023157"/>
    </source>
</evidence>
<dbReference type="InterPro" id="IPR036249">
    <property type="entry name" value="Thioredoxin-like_sf"/>
</dbReference>
<proteinExistence type="predicted"/>
<dbReference type="InterPro" id="IPR017937">
    <property type="entry name" value="Thioredoxin_CS"/>
</dbReference>
<dbReference type="GO" id="GO:0016209">
    <property type="term" value="F:antioxidant activity"/>
    <property type="evidence" value="ECO:0007669"/>
    <property type="project" value="InterPro"/>
</dbReference>
<dbReference type="GO" id="GO:0016491">
    <property type="term" value="F:oxidoreductase activity"/>
    <property type="evidence" value="ECO:0007669"/>
    <property type="project" value="InterPro"/>
</dbReference>
<reference evidence="3 4" key="1">
    <citation type="submission" date="2018-05" db="EMBL/GenBank/DDBJ databases">
        <title>Genomic Encyclopedia of Type Strains, Phase IV (KMG-IV): sequencing the most valuable type-strain genomes for metagenomic binning, comparative biology and taxonomic classification.</title>
        <authorList>
            <person name="Goeker M."/>
        </authorList>
    </citation>
    <scope>NUCLEOTIDE SEQUENCE [LARGE SCALE GENOMIC DNA]</scope>
    <source>
        <strain evidence="3 4">DSM 18773</strain>
    </source>
</reference>
<dbReference type="EMBL" id="QGGL01000017">
    <property type="protein sequence ID" value="PWK07454.1"/>
    <property type="molecule type" value="Genomic_DNA"/>
</dbReference>
<dbReference type="PROSITE" id="PS51352">
    <property type="entry name" value="THIOREDOXIN_2"/>
    <property type="match status" value="1"/>
</dbReference>
<dbReference type="Gene3D" id="3.40.30.10">
    <property type="entry name" value="Glutaredoxin"/>
    <property type="match status" value="1"/>
</dbReference>
<dbReference type="CDD" id="cd02966">
    <property type="entry name" value="TlpA_like_family"/>
    <property type="match status" value="1"/>
</dbReference>
<dbReference type="SUPFAM" id="SSF52833">
    <property type="entry name" value="Thioredoxin-like"/>
    <property type="match status" value="1"/>
</dbReference>
<keyword evidence="1" id="KW-1015">Disulfide bond</keyword>
<protein>
    <submittedName>
        <fullName evidence="3">Thiol-disulfide isomerase/thioredoxin</fullName>
    </submittedName>
</protein>
<evidence type="ECO:0000313" key="3">
    <source>
        <dbReference type="EMBL" id="PWK07454.1"/>
    </source>
</evidence>
<accession>A0A316D4P1</accession>
<keyword evidence="3" id="KW-0413">Isomerase</keyword>
<dbReference type="Pfam" id="PF00578">
    <property type="entry name" value="AhpC-TSA"/>
    <property type="match status" value="1"/>
</dbReference>
<keyword evidence="4" id="KW-1185">Reference proteome</keyword>
<dbReference type="AlphaFoldDB" id="A0A316D4P1"/>
<dbReference type="InterPro" id="IPR013766">
    <property type="entry name" value="Thioredoxin_domain"/>
</dbReference>
<evidence type="ECO:0000313" key="4">
    <source>
        <dbReference type="Proteomes" id="UP000245634"/>
    </source>
</evidence>
<organism evidence="3 4">
    <name type="scientific">Tumebacillus permanentifrigoris</name>
    <dbReference type="NCBI Taxonomy" id="378543"/>
    <lineage>
        <taxon>Bacteria</taxon>
        <taxon>Bacillati</taxon>
        <taxon>Bacillota</taxon>
        <taxon>Bacilli</taxon>
        <taxon>Bacillales</taxon>
        <taxon>Alicyclobacillaceae</taxon>
        <taxon>Tumebacillus</taxon>
    </lineage>
</organism>
<gene>
    <name evidence="3" type="ORF">C7459_11753</name>
</gene>
<dbReference type="InterPro" id="IPR050553">
    <property type="entry name" value="Thioredoxin_ResA/DsbE_sf"/>
</dbReference>
<evidence type="ECO:0000259" key="2">
    <source>
        <dbReference type="PROSITE" id="PS51352"/>
    </source>
</evidence>
<dbReference type="InterPro" id="IPR000866">
    <property type="entry name" value="AhpC/TSA"/>
</dbReference>
<dbReference type="PANTHER" id="PTHR42852">
    <property type="entry name" value="THIOL:DISULFIDE INTERCHANGE PROTEIN DSBE"/>
    <property type="match status" value="1"/>
</dbReference>
<comment type="caution">
    <text evidence="3">The sequence shown here is derived from an EMBL/GenBank/DDBJ whole genome shotgun (WGS) entry which is preliminary data.</text>
</comment>
<sequence length="188" mass="20509">MARTQSLIIGGLVFVLLAGAAVLTTYKGDTQQPTGAADPRLVAPSPQSGYRAPSFELATLGTEQTVKLDELKGKPVVVNFWAAWCGPCRNETPDLQATYEKYKDQVEFYAVNLTSEDDLNDVTKFLQDLKISIPVLKDVDGQAQSAYRVVSVPTTFIIDKNGIVKERREGALSKVQMDGMLQRAIAGQ</sequence>
<dbReference type="PANTHER" id="PTHR42852:SF1">
    <property type="entry name" value="THIOREDOXIN-LIKE PROTEIN YNEN"/>
    <property type="match status" value="1"/>
</dbReference>
<feature type="domain" description="Thioredoxin" evidence="2">
    <location>
        <begin position="46"/>
        <end position="186"/>
    </location>
</feature>
<dbReference type="RefSeq" id="WP_109690618.1">
    <property type="nucleotide sequence ID" value="NZ_QGGL01000017.1"/>
</dbReference>
<dbReference type="OrthoDB" id="25753at2"/>